<feature type="domain" description="Ribosomal RNA methyltransferase FtsJ" evidence="7">
    <location>
        <begin position="20"/>
        <end position="195"/>
    </location>
</feature>
<dbReference type="HAMAP" id="MF_01547">
    <property type="entry name" value="RNA_methyltr_E"/>
    <property type="match status" value="1"/>
</dbReference>
<dbReference type="Gene3D" id="3.40.50.150">
    <property type="entry name" value="Vaccinia Virus protein VP39"/>
    <property type="match status" value="1"/>
</dbReference>
<feature type="binding site" evidence="5">
    <location>
        <position position="112"/>
    </location>
    <ligand>
        <name>S-adenosyl-L-methionine</name>
        <dbReference type="ChEBI" id="CHEBI:59789"/>
    </ligand>
</feature>
<comment type="catalytic activity">
    <reaction evidence="5">
        <text>uridine(2552) in 23S rRNA + S-adenosyl-L-methionine = 2'-O-methyluridine(2552) in 23S rRNA + S-adenosyl-L-homocysteine + H(+)</text>
        <dbReference type="Rhea" id="RHEA:42720"/>
        <dbReference type="Rhea" id="RHEA-COMP:10202"/>
        <dbReference type="Rhea" id="RHEA-COMP:10203"/>
        <dbReference type="ChEBI" id="CHEBI:15378"/>
        <dbReference type="ChEBI" id="CHEBI:57856"/>
        <dbReference type="ChEBI" id="CHEBI:59789"/>
        <dbReference type="ChEBI" id="CHEBI:65315"/>
        <dbReference type="ChEBI" id="CHEBI:74478"/>
        <dbReference type="EC" id="2.1.1.166"/>
    </reaction>
</comment>
<dbReference type="PANTHER" id="PTHR10920">
    <property type="entry name" value="RIBOSOMAL RNA METHYLTRANSFERASE"/>
    <property type="match status" value="1"/>
</dbReference>
<evidence type="ECO:0000256" key="1">
    <source>
        <dbReference type="ARBA" id="ARBA00022552"/>
    </source>
</evidence>
<keyword evidence="3 5" id="KW-0808">Transferase</keyword>
<sequence>MKLIDARKDHYRKLAHEEGYRSRSSYKLKELHKSYRIIGAGHYVLDLGCAPGGWTQVAVQLAGNKGKVMGVDTSFVEEIPGAHMMKSDICDISITEEILSFFGRKINAVICDLSPQVTGNWSVDHSIQISLNYAAAKIMDQVLEKKGNALFKIFDGEYSNEFYQYVKKKFTKVKLKKPKVSRKQSSELYCICLGYLS</sequence>
<dbReference type="SUPFAM" id="SSF53335">
    <property type="entry name" value="S-adenosyl-L-methionine-dependent methyltransferases"/>
    <property type="match status" value="1"/>
</dbReference>
<protein>
    <recommendedName>
        <fullName evidence="5">Ribosomal RNA large subunit methyltransferase E</fullName>
        <ecNumber evidence="5">2.1.1.166</ecNumber>
    </recommendedName>
    <alternativeName>
        <fullName evidence="5">23S rRNA Um2552 methyltransferase</fullName>
    </alternativeName>
    <alternativeName>
        <fullName evidence="5">rRNA (uridine-2'-O-)-methyltransferase</fullName>
    </alternativeName>
</protein>
<evidence type="ECO:0000256" key="4">
    <source>
        <dbReference type="ARBA" id="ARBA00022691"/>
    </source>
</evidence>
<evidence type="ECO:0000256" key="3">
    <source>
        <dbReference type="ARBA" id="ARBA00022679"/>
    </source>
</evidence>
<comment type="similarity">
    <text evidence="5">Belongs to the class I-like SAM-binding methyltransferase superfamily. RNA methyltransferase RlmE family.</text>
</comment>
<dbReference type="EMBL" id="KF900462">
    <property type="protein sequence ID" value="AIE95803.1"/>
    <property type="molecule type" value="Genomic_DNA"/>
</dbReference>
<evidence type="ECO:0000313" key="8">
    <source>
        <dbReference type="EMBL" id="AIE95803.1"/>
    </source>
</evidence>
<feature type="binding site" evidence="5">
    <location>
        <position position="72"/>
    </location>
    <ligand>
        <name>S-adenosyl-L-methionine</name>
        <dbReference type="ChEBI" id="CHEBI:59789"/>
    </ligand>
</feature>
<comment type="subcellular location">
    <subcellularLocation>
        <location evidence="5">Cytoplasm</location>
    </subcellularLocation>
</comment>
<accession>A0A075FWU6</accession>
<keyword evidence="2 5" id="KW-0489">Methyltransferase</keyword>
<organism evidence="8">
    <name type="scientific">uncultured marine thaumarchaeote AD1000_70_C10</name>
    <dbReference type="NCBI Taxonomy" id="1455933"/>
    <lineage>
        <taxon>Archaea</taxon>
        <taxon>Nitrososphaerota</taxon>
        <taxon>environmental samples</taxon>
    </lineage>
</organism>
<feature type="binding site" evidence="5">
    <location>
        <position position="52"/>
    </location>
    <ligand>
        <name>S-adenosyl-L-methionine</name>
        <dbReference type="ChEBI" id="CHEBI:59789"/>
    </ligand>
</feature>
<dbReference type="GO" id="GO:0005737">
    <property type="term" value="C:cytoplasm"/>
    <property type="evidence" value="ECO:0007669"/>
    <property type="project" value="UniProtKB-SubCell"/>
</dbReference>
<evidence type="ECO:0000256" key="6">
    <source>
        <dbReference type="PIRSR" id="PIRSR005461-1"/>
    </source>
</evidence>
<dbReference type="PIRSF" id="PIRSF005461">
    <property type="entry name" value="23S_rRNA_mtase"/>
    <property type="match status" value="1"/>
</dbReference>
<dbReference type="GO" id="GO:0008650">
    <property type="term" value="F:rRNA (uridine-2'-O-)-methyltransferase activity"/>
    <property type="evidence" value="ECO:0007669"/>
    <property type="project" value="UniProtKB-UniRule"/>
</dbReference>
<comment type="function">
    <text evidence="5">Specifically methylates the uridine in position 2552 of 23S rRNA at the 2'-O position of the ribose in the fully assembled 50S ribosomal subunit.</text>
</comment>
<dbReference type="Pfam" id="PF01728">
    <property type="entry name" value="FtsJ"/>
    <property type="match status" value="1"/>
</dbReference>
<keyword evidence="1 5" id="KW-0698">rRNA processing</keyword>
<name>A0A075FWU6_9ARCH</name>
<proteinExistence type="inferred from homology"/>
<evidence type="ECO:0000259" key="7">
    <source>
        <dbReference type="Pfam" id="PF01728"/>
    </source>
</evidence>
<dbReference type="InterPro" id="IPR050082">
    <property type="entry name" value="RNA_methyltr_RlmE"/>
</dbReference>
<feature type="active site" description="Proton acceptor" evidence="5 6">
    <location>
        <position position="152"/>
    </location>
</feature>
<dbReference type="InterPro" id="IPR002877">
    <property type="entry name" value="RNA_MeTrfase_FtsJ_dom"/>
</dbReference>
<gene>
    <name evidence="8" type="primary">ftsJ</name>
    <name evidence="5 8" type="synonym">rlmE</name>
    <name evidence="8" type="synonym">rrmJ</name>
</gene>
<dbReference type="PANTHER" id="PTHR10920:SF13">
    <property type="entry name" value="PRE-RRNA 2'-O-RIBOSE RNA METHYLTRANSFERASE FTSJ3"/>
    <property type="match status" value="1"/>
</dbReference>
<feature type="binding site" evidence="5">
    <location>
        <position position="88"/>
    </location>
    <ligand>
        <name>S-adenosyl-L-methionine</name>
        <dbReference type="ChEBI" id="CHEBI:59789"/>
    </ligand>
</feature>
<keyword evidence="5" id="KW-0963">Cytoplasm</keyword>
<evidence type="ECO:0000256" key="2">
    <source>
        <dbReference type="ARBA" id="ARBA00022603"/>
    </source>
</evidence>
<dbReference type="EC" id="2.1.1.166" evidence="5"/>
<reference evidence="8" key="1">
    <citation type="journal article" date="2014" name="Genome Biol. Evol.">
        <title>Pangenome evidence for extensive interdomain horizontal transfer affecting lineage core and shell genes in uncultured planktonic thaumarchaeota and euryarchaeota.</title>
        <authorList>
            <person name="Deschamps P."/>
            <person name="Zivanovic Y."/>
            <person name="Moreira D."/>
            <person name="Rodriguez-Valera F."/>
            <person name="Lopez-Garcia P."/>
        </authorList>
    </citation>
    <scope>NUCLEOTIDE SEQUENCE</scope>
</reference>
<evidence type="ECO:0000256" key="5">
    <source>
        <dbReference type="HAMAP-Rule" id="MF_01547"/>
    </source>
</evidence>
<keyword evidence="4 5" id="KW-0949">S-adenosyl-L-methionine</keyword>
<dbReference type="InterPro" id="IPR015507">
    <property type="entry name" value="rRNA-MeTfrase_E"/>
</dbReference>
<feature type="binding site" evidence="5">
    <location>
        <position position="54"/>
    </location>
    <ligand>
        <name>S-adenosyl-L-methionine</name>
        <dbReference type="ChEBI" id="CHEBI:59789"/>
    </ligand>
</feature>
<dbReference type="InterPro" id="IPR029063">
    <property type="entry name" value="SAM-dependent_MTases_sf"/>
</dbReference>
<dbReference type="AlphaFoldDB" id="A0A075FWU6"/>